<reference evidence="2 3" key="1">
    <citation type="journal article" date="2019" name="J. Hered.">
        <title>An Improved Genome Assembly for Drosophila navojoa, the Basal Species in the mojavensis Cluster.</title>
        <authorList>
            <person name="Vanderlinde T."/>
            <person name="Dupim E.G."/>
            <person name="Nazario-Yepiz N.O."/>
            <person name="Carvalho A.B."/>
        </authorList>
    </citation>
    <scope>NUCLEOTIDE SEQUENCE [LARGE SCALE GENOMIC DNA]</scope>
    <source>
        <strain evidence="2">Navoj_Jal97</strain>
        <tissue evidence="2">Whole organism</tissue>
    </source>
</reference>
<evidence type="ECO:0000313" key="3">
    <source>
        <dbReference type="Proteomes" id="UP000295192"/>
    </source>
</evidence>
<dbReference type="Gene3D" id="1.25.40.10">
    <property type="entry name" value="Tetratricopeptide repeat domain"/>
    <property type="match status" value="1"/>
</dbReference>
<dbReference type="Proteomes" id="UP000295192">
    <property type="component" value="Unassembled WGS sequence"/>
</dbReference>
<evidence type="ECO:0000256" key="1">
    <source>
        <dbReference type="PROSITE-ProRule" id="PRU00339"/>
    </source>
</evidence>
<dbReference type="GO" id="GO:0005813">
    <property type="term" value="C:centrosome"/>
    <property type="evidence" value="ECO:0007669"/>
    <property type="project" value="TreeGrafter"/>
</dbReference>
<dbReference type="PROSITE" id="PS50005">
    <property type="entry name" value="TPR"/>
    <property type="match status" value="1"/>
</dbReference>
<dbReference type="SUPFAM" id="SSF48452">
    <property type="entry name" value="TPR-like"/>
    <property type="match status" value="1"/>
</dbReference>
<dbReference type="InterPro" id="IPR011990">
    <property type="entry name" value="TPR-like_helical_dom_sf"/>
</dbReference>
<keyword evidence="1" id="KW-0802">TPR repeat</keyword>
<feature type="repeat" description="TPR" evidence="1">
    <location>
        <begin position="120"/>
        <end position="153"/>
    </location>
</feature>
<dbReference type="GO" id="GO:0070286">
    <property type="term" value="P:axonemal dynein complex assembly"/>
    <property type="evidence" value="ECO:0007669"/>
    <property type="project" value="TreeGrafter"/>
</dbReference>
<protein>
    <submittedName>
        <fullName evidence="2">Uncharacterized protein</fullName>
    </submittedName>
</protein>
<sequence>MSTLVHAELEENFLSRGSLVDDLLKFLTEVAKSNQMDAGKKEKEAKVDIDYSAGVTEDNFSVMTRISTGKREYTKKESINKKMIRRSVIPGNLDQMTFMRQIGLSYEARAKARDERIRVANNFRRLGNAEYRKMNFDKAIEYYTKAIEYISDSIVLYVNRSLCFAKKRAFKRALMDLDYVILNLDERCLRAWLIRAGTCKRMNDERGYETAVDNARRLNQSQGKYIDYFLEKVRSDF</sequence>
<dbReference type="OrthoDB" id="2017782at2759"/>
<comment type="caution">
    <text evidence="2">The sequence shown here is derived from an EMBL/GenBank/DDBJ whole genome shotgun (WGS) entry which is preliminary data.</text>
</comment>
<name>A0A484BJ20_DRONA</name>
<organism evidence="2 3">
    <name type="scientific">Drosophila navojoa</name>
    <name type="common">Fruit fly</name>
    <dbReference type="NCBI Taxonomy" id="7232"/>
    <lineage>
        <taxon>Eukaryota</taxon>
        <taxon>Metazoa</taxon>
        <taxon>Ecdysozoa</taxon>
        <taxon>Arthropoda</taxon>
        <taxon>Hexapoda</taxon>
        <taxon>Insecta</taxon>
        <taxon>Pterygota</taxon>
        <taxon>Neoptera</taxon>
        <taxon>Endopterygota</taxon>
        <taxon>Diptera</taxon>
        <taxon>Brachycera</taxon>
        <taxon>Muscomorpha</taxon>
        <taxon>Ephydroidea</taxon>
        <taxon>Drosophilidae</taxon>
        <taxon>Drosophila</taxon>
    </lineage>
</organism>
<dbReference type="OMA" id="ANANKME"/>
<dbReference type="KEGG" id="dnv:108652012"/>
<accession>A0A484BJ20</accession>
<evidence type="ECO:0000313" key="2">
    <source>
        <dbReference type="EMBL" id="TDG48793.1"/>
    </source>
</evidence>
<gene>
    <name evidence="2" type="ORF">AWZ03_004696</name>
</gene>
<dbReference type="InterPro" id="IPR043195">
    <property type="entry name" value="TTC12"/>
</dbReference>
<dbReference type="PANTHER" id="PTHR46540">
    <property type="entry name" value="TETRATRICOPEPTIDE REPEAT PROTEIN 12"/>
    <property type="match status" value="1"/>
</dbReference>
<dbReference type="GO" id="GO:0007288">
    <property type="term" value="P:sperm axoneme assembly"/>
    <property type="evidence" value="ECO:0007669"/>
    <property type="project" value="TreeGrafter"/>
</dbReference>
<dbReference type="PANTHER" id="PTHR46540:SF1">
    <property type="entry name" value="TETRATRICOPEPTIDE REPEAT PROTEIN 12"/>
    <property type="match status" value="1"/>
</dbReference>
<dbReference type="EMBL" id="LSRL02000029">
    <property type="protein sequence ID" value="TDG48793.1"/>
    <property type="molecule type" value="Genomic_DNA"/>
</dbReference>
<dbReference type="STRING" id="7232.A0A484BJ20"/>
<proteinExistence type="predicted"/>
<keyword evidence="3" id="KW-1185">Reference proteome</keyword>
<dbReference type="InterPro" id="IPR019734">
    <property type="entry name" value="TPR_rpt"/>
</dbReference>
<dbReference type="GO" id="GO:0005737">
    <property type="term" value="C:cytoplasm"/>
    <property type="evidence" value="ECO:0007669"/>
    <property type="project" value="TreeGrafter"/>
</dbReference>
<dbReference type="AlphaFoldDB" id="A0A484BJ20"/>